<evidence type="ECO:0000256" key="9">
    <source>
        <dbReference type="ARBA" id="ARBA00023065"/>
    </source>
</evidence>
<dbReference type="PANTHER" id="PTHR11893:SF41">
    <property type="entry name" value="INNEXIN INX2"/>
    <property type="match status" value="1"/>
</dbReference>
<accession>A0A8B7P6L2</accession>
<dbReference type="PANTHER" id="PTHR11893">
    <property type="entry name" value="INNEXIN"/>
    <property type="match status" value="1"/>
</dbReference>
<gene>
    <name evidence="14 15" type="primary">LOC108677993</name>
    <name evidence="12" type="synonym">inx</name>
</gene>
<dbReference type="Pfam" id="PF00876">
    <property type="entry name" value="Innexin"/>
    <property type="match status" value="1"/>
</dbReference>
<dbReference type="GO" id="GO:0007602">
    <property type="term" value="P:phototransduction"/>
    <property type="evidence" value="ECO:0007669"/>
    <property type="project" value="TreeGrafter"/>
</dbReference>
<comment type="caution">
    <text evidence="12">Lacks conserved residue(s) required for the propagation of feature annotation.</text>
</comment>
<evidence type="ECO:0000256" key="8">
    <source>
        <dbReference type="ARBA" id="ARBA00022989"/>
    </source>
</evidence>
<evidence type="ECO:0000313" key="15">
    <source>
        <dbReference type="RefSeq" id="XP_018021805.1"/>
    </source>
</evidence>
<evidence type="ECO:0000256" key="3">
    <source>
        <dbReference type="ARBA" id="ARBA00022448"/>
    </source>
</evidence>
<evidence type="ECO:0000256" key="11">
    <source>
        <dbReference type="ARBA" id="ARBA00023303"/>
    </source>
</evidence>
<dbReference type="GO" id="GO:0005886">
    <property type="term" value="C:plasma membrane"/>
    <property type="evidence" value="ECO:0007669"/>
    <property type="project" value="UniProtKB-SubCell"/>
</dbReference>
<reference evidence="14 15" key="1">
    <citation type="submission" date="2025-04" db="UniProtKB">
        <authorList>
            <consortium name="RefSeq"/>
        </authorList>
    </citation>
    <scope>IDENTIFICATION</scope>
    <source>
        <tissue evidence="14 15">Whole organism</tissue>
    </source>
</reference>
<evidence type="ECO:0000313" key="13">
    <source>
        <dbReference type="Proteomes" id="UP000694843"/>
    </source>
</evidence>
<evidence type="ECO:0000256" key="2">
    <source>
        <dbReference type="ARBA" id="ARBA00004651"/>
    </source>
</evidence>
<dbReference type="RefSeq" id="XP_018021804.1">
    <property type="nucleotide sequence ID" value="XM_018166315.2"/>
</dbReference>
<protein>
    <recommendedName>
        <fullName evidence="12">Innexin</fullName>
    </recommendedName>
</protein>
<dbReference type="PROSITE" id="PS51013">
    <property type="entry name" value="PANNEXIN"/>
    <property type="match status" value="1"/>
</dbReference>
<evidence type="ECO:0000256" key="12">
    <source>
        <dbReference type="RuleBase" id="RU010713"/>
    </source>
</evidence>
<feature type="transmembrane region" description="Helical" evidence="12">
    <location>
        <begin position="269"/>
        <end position="293"/>
    </location>
</feature>
<dbReference type="GO" id="GO:0005243">
    <property type="term" value="F:gap junction channel activity"/>
    <property type="evidence" value="ECO:0007669"/>
    <property type="project" value="TreeGrafter"/>
</dbReference>
<keyword evidence="7" id="KW-0965">Cell junction</keyword>
<keyword evidence="10 12" id="KW-0472">Membrane</keyword>
<name>A0A8B7P6L2_HYAAZ</name>
<dbReference type="RefSeq" id="XP_018021805.1">
    <property type="nucleotide sequence ID" value="XM_018166316.2"/>
</dbReference>
<comment type="similarity">
    <text evidence="12">Belongs to the pannexin family.</text>
</comment>
<dbReference type="GO" id="GO:0005921">
    <property type="term" value="C:gap junction"/>
    <property type="evidence" value="ECO:0007669"/>
    <property type="project" value="UniProtKB-SubCell"/>
</dbReference>
<dbReference type="GeneID" id="108677993"/>
<comment type="subcellular location">
    <subcellularLocation>
        <location evidence="1">Cell junction</location>
        <location evidence="1">Gap junction</location>
    </subcellularLocation>
    <subcellularLocation>
        <location evidence="2 12">Cell membrane</location>
        <topology evidence="2 12">Multi-pass membrane protein</topology>
    </subcellularLocation>
</comment>
<keyword evidence="4" id="KW-1003">Cell membrane</keyword>
<organism evidence="13 14">
    <name type="scientific">Hyalella azteca</name>
    <name type="common">Amphipod</name>
    <dbReference type="NCBI Taxonomy" id="294128"/>
    <lineage>
        <taxon>Eukaryota</taxon>
        <taxon>Metazoa</taxon>
        <taxon>Ecdysozoa</taxon>
        <taxon>Arthropoda</taxon>
        <taxon>Crustacea</taxon>
        <taxon>Multicrustacea</taxon>
        <taxon>Malacostraca</taxon>
        <taxon>Eumalacostraca</taxon>
        <taxon>Peracarida</taxon>
        <taxon>Amphipoda</taxon>
        <taxon>Senticaudata</taxon>
        <taxon>Talitrida</taxon>
        <taxon>Talitroidea</taxon>
        <taxon>Hyalellidae</taxon>
        <taxon>Hyalella</taxon>
    </lineage>
</organism>
<keyword evidence="11 12" id="KW-0407">Ion channel</keyword>
<feature type="transmembrane region" description="Helical" evidence="12">
    <location>
        <begin position="110"/>
        <end position="132"/>
    </location>
</feature>
<evidence type="ECO:0000256" key="6">
    <source>
        <dbReference type="ARBA" id="ARBA00022868"/>
    </source>
</evidence>
<dbReference type="OMA" id="QFTRTWE"/>
<keyword evidence="5 12" id="KW-0812">Transmembrane</keyword>
<sequence>MSDVFGSIRGLLKIDSVSIDNYVFRLHYKATMFLLVAFSLLVTQKQYFGDPIDCLVDKIPPYLMDTYCWIHSTYTIPDLGNKTVGKDIPHPGIASPALIKEGSEVRYHKYYQWVTLMLYFQAILFYLPRYIWKVWEGGKMKLLSSGVNTVIIDQEDKQVRLEALLSYFNSNLHGHKFYAVKYVLCEIANFANVIGQIYFTDRFLGYQFTTYGTDVLFVSEKEMGTRHDTMDAIFPKVTKCTFHKYGASGSIESHDALCVLPLNIINEKIYIFLWFWFIIVAAISGIGLIYRLVTFHKRVRTRIFKSICCYNEEKIDVEIVAHKCDYGDWFLLRRLSKNVDAFFFRDFVKEFAARLDGRQYME</sequence>
<evidence type="ECO:0000256" key="1">
    <source>
        <dbReference type="ARBA" id="ARBA00004610"/>
    </source>
</evidence>
<evidence type="ECO:0000256" key="10">
    <source>
        <dbReference type="ARBA" id="ARBA00023136"/>
    </source>
</evidence>
<keyword evidence="6" id="KW-0303">Gap junction</keyword>
<dbReference type="PRINTS" id="PR01262">
    <property type="entry name" value="INNEXIN"/>
</dbReference>
<keyword evidence="9 12" id="KW-0406">Ion transport</keyword>
<dbReference type="AlphaFoldDB" id="A0A8B7P6L2"/>
<feature type="transmembrane region" description="Helical" evidence="12">
    <location>
        <begin position="26"/>
        <end position="43"/>
    </location>
</feature>
<dbReference type="Proteomes" id="UP000694843">
    <property type="component" value="Unplaced"/>
</dbReference>
<evidence type="ECO:0000256" key="4">
    <source>
        <dbReference type="ARBA" id="ARBA00022475"/>
    </source>
</evidence>
<keyword evidence="3 12" id="KW-0813">Transport</keyword>
<proteinExistence type="inferred from homology"/>
<evidence type="ECO:0000256" key="5">
    <source>
        <dbReference type="ARBA" id="ARBA00022692"/>
    </source>
</evidence>
<dbReference type="InterPro" id="IPR000990">
    <property type="entry name" value="Innexin"/>
</dbReference>
<dbReference type="OrthoDB" id="5867527at2759"/>
<evidence type="ECO:0000256" key="7">
    <source>
        <dbReference type="ARBA" id="ARBA00022949"/>
    </source>
</evidence>
<dbReference type="KEGG" id="hazt:108677993"/>
<comment type="function">
    <text evidence="12">Structural component of the gap junctions.</text>
</comment>
<keyword evidence="13" id="KW-1185">Reference proteome</keyword>
<dbReference type="GO" id="GO:0034220">
    <property type="term" value="P:monoatomic ion transmembrane transport"/>
    <property type="evidence" value="ECO:0007669"/>
    <property type="project" value="UniProtKB-KW"/>
</dbReference>
<evidence type="ECO:0000313" key="14">
    <source>
        <dbReference type="RefSeq" id="XP_018021804.1"/>
    </source>
</evidence>
<keyword evidence="8 12" id="KW-1133">Transmembrane helix</keyword>